<organism evidence="3 4">
    <name type="scientific">Burkholderia puraquae</name>
    <dbReference type="NCBI Taxonomy" id="1904757"/>
    <lineage>
        <taxon>Bacteria</taxon>
        <taxon>Pseudomonadati</taxon>
        <taxon>Pseudomonadota</taxon>
        <taxon>Betaproteobacteria</taxon>
        <taxon>Burkholderiales</taxon>
        <taxon>Burkholderiaceae</taxon>
        <taxon>Burkholderia</taxon>
        <taxon>Burkholderia cepacia complex</taxon>
    </lineage>
</organism>
<dbReference type="EMBL" id="NBYX01000010">
    <property type="protein sequence ID" value="ORT84340.1"/>
    <property type="molecule type" value="Genomic_DNA"/>
</dbReference>
<reference evidence="3 4" key="1">
    <citation type="submission" date="2017-04" db="EMBL/GenBank/DDBJ databases">
        <title>Burkholderia puraquae sp. nov., a novel Burkholderia cepacia complex species from hospital setting samples.</title>
        <authorList>
            <person name="Martina P."/>
            <person name="Leguizamon M."/>
            <person name="Prieto C."/>
            <person name="Sousa S."/>
            <person name="Montanaro P."/>
            <person name="Draghi W."/>
            <person name="Staembler M."/>
            <person name="Bettiol M."/>
            <person name="Figoli C."/>
            <person name="Palau J."/>
            <person name="Alvarez F."/>
            <person name="Benetti S."/>
            <person name="Anchat E."/>
            <person name="Vescina C."/>
            <person name="Ferreras J."/>
            <person name="Lasch P."/>
            <person name="Lagares A."/>
            <person name="Zorreguieta A."/>
            <person name="Yantorno O."/>
            <person name="Bosch A."/>
        </authorList>
    </citation>
    <scope>NUCLEOTIDE SEQUENCE [LARGE SCALE GENOMIC DNA]</scope>
    <source>
        <strain evidence="3 4">CAMPA 1040</strain>
    </source>
</reference>
<keyword evidence="1" id="KW-0472">Membrane</keyword>
<dbReference type="RefSeq" id="WP_085040699.1">
    <property type="nucleotide sequence ID" value="NZ_CADIKG010000003.1"/>
</dbReference>
<feature type="transmembrane region" description="Helical" evidence="1">
    <location>
        <begin position="55"/>
        <end position="80"/>
    </location>
</feature>
<keyword evidence="1" id="KW-0812">Transmembrane</keyword>
<accession>A0A1X1PF26</accession>
<evidence type="ECO:0000313" key="2">
    <source>
        <dbReference type="EMBL" id="CAB3752615.1"/>
    </source>
</evidence>
<reference evidence="2 5" key="2">
    <citation type="submission" date="2020-04" db="EMBL/GenBank/DDBJ databases">
        <authorList>
            <person name="De Canck E."/>
        </authorList>
    </citation>
    <scope>NUCLEOTIDE SEQUENCE [LARGE SCALE GENOMIC DNA]</scope>
    <source>
        <strain evidence="2 5">LMG 29660</strain>
    </source>
</reference>
<keyword evidence="1" id="KW-1133">Transmembrane helix</keyword>
<dbReference type="OrthoDB" id="8964452at2"/>
<name>A0A1X1PF26_9BURK</name>
<dbReference type="Proteomes" id="UP000494135">
    <property type="component" value="Unassembled WGS sequence"/>
</dbReference>
<dbReference type="AlphaFoldDB" id="A0A1X1PF26"/>
<gene>
    <name evidence="3" type="ORF">B7G54_20285</name>
    <name evidence="2" type="ORF">LMG29660_01853</name>
</gene>
<protein>
    <submittedName>
        <fullName evidence="3">Uncharacterized protein</fullName>
    </submittedName>
</protein>
<evidence type="ECO:0000256" key="1">
    <source>
        <dbReference type="SAM" id="Phobius"/>
    </source>
</evidence>
<evidence type="ECO:0000313" key="5">
    <source>
        <dbReference type="Proteomes" id="UP000494135"/>
    </source>
</evidence>
<keyword evidence="4" id="KW-1185">Reference proteome</keyword>
<proteinExistence type="predicted"/>
<evidence type="ECO:0000313" key="4">
    <source>
        <dbReference type="Proteomes" id="UP000193146"/>
    </source>
</evidence>
<evidence type="ECO:0000313" key="3">
    <source>
        <dbReference type="EMBL" id="ORT84340.1"/>
    </source>
</evidence>
<sequence>MPVDFKRVPPRVDVPPPPQVSMIVWAVLLGLVMAVGAGLAIMLWPTVRPTNTPGFWFCVAGYPFLVWAFLLFAWLGYGYVRRNQAIATNRVSDDAEQSCHALASRPLAILGHAWCFAEDDAENSLNGILTGTELSTRPSGAVADSEVHARWLDIPDQPFHPGNELAEHARHHAVCSWLLERLIDAVLPQLSALPQRAKLQVELHHQSRLKSDAVEARIRELIAERVPALKVNLKPGEHASSLFRTDAWLDKSDANTAHLLIAVELRDAISAVLSGGVAEAGVALLVGQPRLASQVNSAALWLHRPAKDSFDAAARTLGLAARWGRASRDRLSTVWAHGLTDESVGVVRQVASLSEATRWNVLETLVGDCSGAGPWLAVALAAESACTTGETQMVLCGEGKDLIALVCRKQT</sequence>
<feature type="transmembrane region" description="Helical" evidence="1">
    <location>
        <begin position="20"/>
        <end position="43"/>
    </location>
</feature>
<dbReference type="EMBL" id="CADIKG010000003">
    <property type="protein sequence ID" value="CAB3752615.1"/>
    <property type="molecule type" value="Genomic_DNA"/>
</dbReference>
<dbReference type="Proteomes" id="UP000193146">
    <property type="component" value="Unassembled WGS sequence"/>
</dbReference>